<dbReference type="InterPro" id="IPR006616">
    <property type="entry name" value="DM9_repeat"/>
</dbReference>
<evidence type="ECO:0000313" key="1">
    <source>
        <dbReference type="EMBL" id="KAK7081024.1"/>
    </source>
</evidence>
<reference evidence="1 2" key="1">
    <citation type="submission" date="2023-11" db="EMBL/GenBank/DDBJ databases">
        <title>Halocaridina rubra genome assembly.</title>
        <authorList>
            <person name="Smith C."/>
        </authorList>
    </citation>
    <scope>NUCLEOTIDE SEQUENCE [LARGE SCALE GENOMIC DNA]</scope>
    <source>
        <strain evidence="1">EP-1</strain>
        <tissue evidence="1">Whole</tissue>
    </source>
</reference>
<name>A0AAN9AAX0_HALRR</name>
<organism evidence="1 2">
    <name type="scientific">Halocaridina rubra</name>
    <name type="common">Hawaiian red shrimp</name>
    <dbReference type="NCBI Taxonomy" id="373956"/>
    <lineage>
        <taxon>Eukaryota</taxon>
        <taxon>Metazoa</taxon>
        <taxon>Ecdysozoa</taxon>
        <taxon>Arthropoda</taxon>
        <taxon>Crustacea</taxon>
        <taxon>Multicrustacea</taxon>
        <taxon>Malacostraca</taxon>
        <taxon>Eumalacostraca</taxon>
        <taxon>Eucarida</taxon>
        <taxon>Decapoda</taxon>
        <taxon>Pleocyemata</taxon>
        <taxon>Caridea</taxon>
        <taxon>Atyoidea</taxon>
        <taxon>Atyidae</taxon>
        <taxon>Halocaridina</taxon>
    </lineage>
</organism>
<dbReference type="Proteomes" id="UP001381693">
    <property type="component" value="Unassembled WGS sequence"/>
</dbReference>
<protein>
    <submittedName>
        <fullName evidence="1">Uncharacterized protein</fullName>
    </submittedName>
</protein>
<dbReference type="EMBL" id="JAXCGZ010005722">
    <property type="protein sequence ID" value="KAK7081024.1"/>
    <property type="molecule type" value="Genomic_DNA"/>
</dbReference>
<evidence type="ECO:0000313" key="2">
    <source>
        <dbReference type="Proteomes" id="UP001381693"/>
    </source>
</evidence>
<keyword evidence="2" id="KW-1185">Reference proteome</keyword>
<dbReference type="SMART" id="SM00696">
    <property type="entry name" value="DM9"/>
    <property type="match status" value="1"/>
</dbReference>
<comment type="caution">
    <text evidence="1">The sequence shown here is derived from an EMBL/GenBank/DDBJ whole genome shotgun (WGS) entry which is preliminary data.</text>
</comment>
<dbReference type="PANTHER" id="PTHR31649:SF1">
    <property type="entry name" value="FARNESOIC ACID O-METHYL TRANSFERASE DOMAIN-CONTAINING PROTEIN"/>
    <property type="match status" value="1"/>
</dbReference>
<dbReference type="AlphaFoldDB" id="A0AAN9AAX0"/>
<sequence length="166" mass="18335">MGSSLMTSPSSALEWLRASSSSHEDMLESCVAVCDGEAEVTVIAGAFKGKAFIPGVYDPKTWSCVIREDNIPEEDFYVLRKDSSLNLTWVSDRDGHAPIGSLQCGTHFHGEPLYIGRFRCDGRLLSGMVDQQLGGCSIKLLHRQFFSNHYEVLCLSSVPFGFTYSK</sequence>
<dbReference type="PANTHER" id="PTHR31649">
    <property type="entry name" value="AGAP009604-PA"/>
    <property type="match status" value="1"/>
</dbReference>
<gene>
    <name evidence="1" type="ORF">SK128_023144</name>
</gene>
<proteinExistence type="predicted"/>
<accession>A0AAN9AAX0</accession>
<dbReference type="Pfam" id="PF11901">
    <property type="entry name" value="DM9"/>
    <property type="match status" value="1"/>
</dbReference>